<sequence>MEACTRVLLQLQPVEPPAGAGAATFLAVQTNRTQPINTTWEQTHLHSELMRPVCLDKLKNTTTTKECLYHFFADCVVTALRGGNKECPTHQKENLVSKRSLRSDLNFDYEAHQEKALARINKHNPQQQTKTSDDSGLELDNSNAKVVSDPVMDIYMKSSGNATDDHLSKHLAVRLFFSLELVSEKYWKVNKLMELHYAPTKEHK</sequence>
<keyword evidence="10" id="KW-1185">Reference proteome</keyword>
<evidence type="ECO:0000313" key="10">
    <source>
        <dbReference type="Proteomes" id="UP000326062"/>
    </source>
</evidence>
<evidence type="ECO:0000256" key="6">
    <source>
        <dbReference type="ARBA" id="ARBA00022833"/>
    </source>
</evidence>
<dbReference type="PANTHER" id="PTHR46076">
    <property type="entry name" value="E3 UBIQUITIN-PROTEIN LIGASE RING1 / RING 2 FAMILY MEMBER"/>
    <property type="match status" value="1"/>
</dbReference>
<comment type="catalytic activity">
    <reaction evidence="1">
        <text>S-ubiquitinyl-[E2 ubiquitin-conjugating enzyme]-L-cysteine + [acceptor protein]-L-lysine = [E2 ubiquitin-conjugating enzyme]-L-cysteine + N(6)-ubiquitinyl-[acceptor protein]-L-lysine.</text>
        <dbReference type="EC" id="2.3.2.27"/>
    </reaction>
</comment>
<dbReference type="GO" id="GO:0000151">
    <property type="term" value="C:ubiquitin ligase complex"/>
    <property type="evidence" value="ECO:0007669"/>
    <property type="project" value="InterPro"/>
</dbReference>
<dbReference type="Pfam" id="PF13923">
    <property type="entry name" value="zf-C3HC4_2"/>
    <property type="match status" value="1"/>
</dbReference>
<dbReference type="InterPro" id="IPR013083">
    <property type="entry name" value="Znf_RING/FYVE/PHD"/>
</dbReference>
<feature type="region of interest" description="Disordered" evidence="7">
    <location>
        <begin position="119"/>
        <end position="141"/>
    </location>
</feature>
<reference evidence="9 10" key="1">
    <citation type="submission" date="2019-06" db="EMBL/GenBank/DDBJ databases">
        <title>Discovery of a novel chromosome fission-fusion reversal in muntjac.</title>
        <authorList>
            <person name="Mudd A.B."/>
            <person name="Bredeson J.V."/>
            <person name="Baum R."/>
            <person name="Hockemeyer D."/>
            <person name="Rokhsar D.S."/>
        </authorList>
    </citation>
    <scope>NUCLEOTIDE SEQUENCE [LARGE SCALE GENOMIC DNA]</scope>
    <source>
        <strain evidence="9">UCam_UCB_Mr</strain>
        <tissue evidence="9">Fibroblast cell line</tissue>
    </source>
</reference>
<evidence type="ECO:0000256" key="5">
    <source>
        <dbReference type="ARBA" id="ARBA00022771"/>
    </source>
</evidence>
<dbReference type="Gene3D" id="3.30.40.10">
    <property type="entry name" value="Zinc/RING finger domain, C3HC4 (zinc finger)"/>
    <property type="match status" value="1"/>
</dbReference>
<dbReference type="AlphaFoldDB" id="A0A5N3VZV0"/>
<comment type="caution">
    <text evidence="9">The sequence shown here is derived from an EMBL/GenBank/DDBJ whole genome shotgun (WGS) entry which is preliminary data.</text>
</comment>
<keyword evidence="5" id="KW-0863">Zinc-finger</keyword>
<accession>A0A5N3VZV0</accession>
<evidence type="ECO:0000256" key="4">
    <source>
        <dbReference type="ARBA" id="ARBA00022723"/>
    </source>
</evidence>
<name>A0A5N3VZV0_MUNRE</name>
<dbReference type="EMBL" id="VCEB01000576">
    <property type="protein sequence ID" value="KAB0353645.1"/>
    <property type="molecule type" value="Genomic_DNA"/>
</dbReference>
<keyword evidence="3" id="KW-0808">Transferase</keyword>
<dbReference type="EC" id="2.3.2.27" evidence="2"/>
<keyword evidence="6" id="KW-0862">Zinc</keyword>
<keyword evidence="4" id="KW-0479">Metal-binding</keyword>
<dbReference type="PANTHER" id="PTHR46076:SF3">
    <property type="entry name" value="E3 UBIQUITIN-PROTEIN LIGASE RING1"/>
    <property type="match status" value="1"/>
</dbReference>
<evidence type="ECO:0000256" key="3">
    <source>
        <dbReference type="ARBA" id="ARBA00022679"/>
    </source>
</evidence>
<feature type="domain" description="RING-type" evidence="8">
    <location>
        <begin position="52"/>
        <end position="89"/>
    </location>
</feature>
<dbReference type="InterPro" id="IPR043540">
    <property type="entry name" value="RING1/RING2"/>
</dbReference>
<gene>
    <name evidence="9" type="ORF">FD755_023656</name>
</gene>
<evidence type="ECO:0000256" key="2">
    <source>
        <dbReference type="ARBA" id="ARBA00012483"/>
    </source>
</evidence>
<dbReference type="Proteomes" id="UP000326062">
    <property type="component" value="Unassembled WGS sequence"/>
</dbReference>
<evidence type="ECO:0000256" key="1">
    <source>
        <dbReference type="ARBA" id="ARBA00000900"/>
    </source>
</evidence>
<protein>
    <recommendedName>
        <fullName evidence="2">RING-type E3 ubiquitin transferase</fullName>
        <ecNumber evidence="2">2.3.2.27</ecNumber>
    </recommendedName>
</protein>
<dbReference type="InterPro" id="IPR001841">
    <property type="entry name" value="Znf_RING"/>
</dbReference>
<evidence type="ECO:0000313" key="9">
    <source>
        <dbReference type="EMBL" id="KAB0353645.1"/>
    </source>
</evidence>
<dbReference type="GO" id="GO:0031519">
    <property type="term" value="C:PcG protein complex"/>
    <property type="evidence" value="ECO:0007669"/>
    <property type="project" value="TreeGrafter"/>
</dbReference>
<dbReference type="GO" id="GO:0061630">
    <property type="term" value="F:ubiquitin protein ligase activity"/>
    <property type="evidence" value="ECO:0007669"/>
    <property type="project" value="UniProtKB-EC"/>
</dbReference>
<evidence type="ECO:0000256" key="7">
    <source>
        <dbReference type="SAM" id="MobiDB-lite"/>
    </source>
</evidence>
<proteinExistence type="predicted"/>
<organism evidence="9 10">
    <name type="scientific">Muntiacus reevesi</name>
    <name type="common">Reeves' muntjac</name>
    <name type="synonym">Cervus reevesi</name>
    <dbReference type="NCBI Taxonomy" id="9886"/>
    <lineage>
        <taxon>Eukaryota</taxon>
        <taxon>Metazoa</taxon>
        <taxon>Chordata</taxon>
        <taxon>Craniata</taxon>
        <taxon>Vertebrata</taxon>
        <taxon>Euteleostomi</taxon>
        <taxon>Mammalia</taxon>
        <taxon>Eutheria</taxon>
        <taxon>Laurasiatheria</taxon>
        <taxon>Artiodactyla</taxon>
        <taxon>Ruminantia</taxon>
        <taxon>Pecora</taxon>
        <taxon>Cervidae</taxon>
        <taxon>Muntiacinae</taxon>
        <taxon>Muntiacus</taxon>
    </lineage>
</organism>
<dbReference type="GO" id="GO:0003682">
    <property type="term" value="F:chromatin binding"/>
    <property type="evidence" value="ECO:0007669"/>
    <property type="project" value="TreeGrafter"/>
</dbReference>
<evidence type="ECO:0000259" key="8">
    <source>
        <dbReference type="Pfam" id="PF13923"/>
    </source>
</evidence>
<dbReference type="SUPFAM" id="SSF57850">
    <property type="entry name" value="RING/U-box"/>
    <property type="match status" value="1"/>
</dbReference>